<dbReference type="InterPro" id="IPR001353">
    <property type="entry name" value="Proteasome_sua/b"/>
</dbReference>
<dbReference type="InterPro" id="IPR033909">
    <property type="entry name" value="RNR_small"/>
</dbReference>
<dbReference type="PANTHER" id="PTHR23409">
    <property type="entry name" value="RIBONUCLEOSIDE-DIPHOSPHATE REDUCTASE SMALL CHAIN"/>
    <property type="match status" value="1"/>
</dbReference>
<dbReference type="Pfam" id="PF00227">
    <property type="entry name" value="Proteasome"/>
    <property type="match status" value="1"/>
</dbReference>
<dbReference type="Pfam" id="PF00268">
    <property type="entry name" value="Ribonuc_red_sm"/>
    <property type="match status" value="1"/>
</dbReference>
<protein>
    <submittedName>
        <fullName evidence="3">Uncharacterized protein</fullName>
    </submittedName>
</protein>
<dbReference type="OrthoDB" id="268479at2759"/>
<organism evidence="3">
    <name type="scientific">Medioppia subpectinata</name>
    <dbReference type="NCBI Taxonomy" id="1979941"/>
    <lineage>
        <taxon>Eukaryota</taxon>
        <taxon>Metazoa</taxon>
        <taxon>Ecdysozoa</taxon>
        <taxon>Arthropoda</taxon>
        <taxon>Chelicerata</taxon>
        <taxon>Arachnida</taxon>
        <taxon>Acari</taxon>
        <taxon>Acariformes</taxon>
        <taxon>Sarcoptiformes</taxon>
        <taxon>Oribatida</taxon>
        <taxon>Brachypylina</taxon>
        <taxon>Oppioidea</taxon>
        <taxon>Oppiidae</taxon>
        <taxon>Medioppia</taxon>
    </lineage>
</organism>
<feature type="compositionally biased region" description="Pro residues" evidence="2">
    <location>
        <begin position="122"/>
        <end position="135"/>
    </location>
</feature>
<dbReference type="Gene3D" id="3.60.20.10">
    <property type="entry name" value="Glutamine Phosphoribosylpyrophosphate, subunit 1, domain 1"/>
    <property type="match status" value="1"/>
</dbReference>
<accession>A0A7R9KFU0</accession>
<evidence type="ECO:0000256" key="1">
    <source>
        <dbReference type="ARBA" id="ARBA00009303"/>
    </source>
</evidence>
<evidence type="ECO:0000256" key="2">
    <source>
        <dbReference type="SAM" id="MobiDB-lite"/>
    </source>
</evidence>
<dbReference type="CDD" id="cd01049">
    <property type="entry name" value="RNRR2"/>
    <property type="match status" value="1"/>
</dbReference>
<dbReference type="SUPFAM" id="SSF47240">
    <property type="entry name" value="Ferritin-like"/>
    <property type="match status" value="1"/>
</dbReference>
<proteinExistence type="inferred from homology"/>
<feature type="region of interest" description="Disordered" evidence="2">
    <location>
        <begin position="111"/>
        <end position="165"/>
    </location>
</feature>
<dbReference type="PANTHER" id="PTHR23409:SF18">
    <property type="entry name" value="RIBONUCLEOSIDE-DIPHOSPHATE REDUCTASE SUBUNIT M2"/>
    <property type="match status" value="1"/>
</dbReference>
<gene>
    <name evidence="3" type="ORF">OSB1V03_LOCUS1452</name>
</gene>
<keyword evidence="4" id="KW-1185">Reference proteome</keyword>
<evidence type="ECO:0000313" key="3">
    <source>
        <dbReference type="EMBL" id="CAD7620972.1"/>
    </source>
</evidence>
<dbReference type="Proteomes" id="UP000759131">
    <property type="component" value="Unassembled WGS sequence"/>
</dbReference>
<comment type="similarity">
    <text evidence="1">Belongs to the ribonucleoside diphosphate reductase small chain family.</text>
</comment>
<dbReference type="Gene3D" id="1.10.620.20">
    <property type="entry name" value="Ribonucleotide Reductase, subunit A"/>
    <property type="match status" value="1"/>
</dbReference>
<dbReference type="EMBL" id="CAJPIZ010000425">
    <property type="protein sequence ID" value="CAG2101402.1"/>
    <property type="molecule type" value="Genomic_DNA"/>
</dbReference>
<reference evidence="3" key="1">
    <citation type="submission" date="2020-11" db="EMBL/GenBank/DDBJ databases">
        <authorList>
            <person name="Tran Van P."/>
        </authorList>
    </citation>
    <scope>NUCLEOTIDE SEQUENCE</scope>
</reference>
<dbReference type="GO" id="GO:0051603">
    <property type="term" value="P:proteolysis involved in protein catabolic process"/>
    <property type="evidence" value="ECO:0007669"/>
    <property type="project" value="InterPro"/>
</dbReference>
<dbReference type="GO" id="GO:0005839">
    <property type="term" value="C:proteasome core complex"/>
    <property type="evidence" value="ECO:0007669"/>
    <property type="project" value="InterPro"/>
</dbReference>
<dbReference type="InterPro" id="IPR029055">
    <property type="entry name" value="Ntn_hydrolases_N"/>
</dbReference>
<dbReference type="AlphaFoldDB" id="A0A7R9KFU0"/>
<dbReference type="SUPFAM" id="SSF56235">
    <property type="entry name" value="N-terminal nucleophile aminohydrolases (Ntn hydrolases)"/>
    <property type="match status" value="1"/>
</dbReference>
<dbReference type="InterPro" id="IPR000358">
    <property type="entry name" value="RNR_small_fam"/>
</dbReference>
<dbReference type="InterPro" id="IPR012348">
    <property type="entry name" value="RNR-like"/>
</dbReference>
<dbReference type="EMBL" id="OC855000">
    <property type="protein sequence ID" value="CAD7620972.1"/>
    <property type="molecule type" value="Genomic_DNA"/>
</dbReference>
<dbReference type="GO" id="GO:0005829">
    <property type="term" value="C:cytosol"/>
    <property type="evidence" value="ECO:0007669"/>
    <property type="project" value="TreeGrafter"/>
</dbReference>
<dbReference type="GO" id="GO:0009263">
    <property type="term" value="P:deoxyribonucleotide biosynthetic process"/>
    <property type="evidence" value="ECO:0007669"/>
    <property type="project" value="InterPro"/>
</dbReference>
<dbReference type="InterPro" id="IPR009078">
    <property type="entry name" value="Ferritin-like_SF"/>
</dbReference>
<name>A0A7R9KFU0_9ACAR</name>
<evidence type="ECO:0000313" key="4">
    <source>
        <dbReference type="Proteomes" id="UP000759131"/>
    </source>
</evidence>
<sequence length="494" mass="54591">MAYELIHDRRYPHIPPGEIFFGTAKTEAMRLEVAKYLPPNTTVNYTARDLTFLIAGEMAAINPDHFLVTIVSFTASTFGGVAGVCLGYAHWEQGVFHIHVVAMRRDTINDPIMSRNSAPTASLPPPPPTRAPRSPPHSSGTPTRGRRSPGDPTAPSAASTRSTKPRAQLLGSTGCWCDILTFRKIIEARLTMYSQDHNRTITTPAIAQLLSNMLYNKRFFPYYINISNVIAGLDTDGKGCLYSYDPVGHCEREYYHAGGSSAALIQPLLDSQVGLKNQRAAVMKDLTVESAKKLIKDVFISATERDIYCGDSVDIQIITKDGVQSETMSPTLVLSQNGSQTAAQHKSVAAAVVGGDSTDPKKTTAGRVRDEGLHCDFACLLFRHIVDKPYEEKVLQIVKEAVAIEQEFLTDALPVALIGMNCELMRQYIEYCADRLLAELGVQKYYKSVNPFDFMEQISLEGKTNFFEKRVGEYQKSGVMGTEENHKFVVDADF</sequence>
<dbReference type="GO" id="GO:0004748">
    <property type="term" value="F:ribonucleoside-diphosphate reductase activity, thioredoxin disulfide as acceptor"/>
    <property type="evidence" value="ECO:0007669"/>
    <property type="project" value="TreeGrafter"/>
</dbReference>